<keyword evidence="1" id="KW-0812">Transmembrane</keyword>
<keyword evidence="1" id="KW-0472">Membrane</keyword>
<dbReference type="PANTHER" id="PTHR40038">
    <property type="entry name" value="MEMBRANE-ASSOCIATED PROTEIN TCAA"/>
    <property type="match status" value="1"/>
</dbReference>
<proteinExistence type="predicted"/>
<protein>
    <recommendedName>
        <fullName evidence="2">Zinc-ribbon domain-containing protein</fullName>
    </recommendedName>
</protein>
<sequence length="412" mass="46311">MFCGECGTKNEKGAKFCEKCGAKLEVAEEKKESPKAQQQPVKTSKPMTKQNKIIIAAVSAVVVLLIAFVAVGSSLASPKRLVKNYMDAISTKNYDKLYSYMVNVESGDKTFVSKDAFKEIYKAQESEMRKITNYQLGNIEYGLGKLTATVPVTYTYEGGNGEKDVDIKLQKSNKKTLLFFDKWELTSSFTVKVVEDYQITVPNGATVVYAGIKVDKKYLDKNKSTSTNDVYVLNQVLGEKTPIKVTLKNGIVIEDTDTPSKYYNTYTARVKSSNISEAMKTTLTKQAKDDLKGIYAGVLANKRFAELNSKSFDSKLSSSYESYLSSLQASSRKLTKMDITDVKYYSISSTTDGYLELQVKMYFDYTVSYDSVGETKTKDKSTYDYVYLTYEMSGKSYKLRNVRSLPTYFSIY</sequence>
<gene>
    <name evidence="3" type="ORF">OBE_17062</name>
</gene>
<dbReference type="Gene3D" id="3.10.450.50">
    <property type="match status" value="1"/>
</dbReference>
<feature type="domain" description="Zinc-ribbon" evidence="2">
    <location>
        <begin position="2"/>
        <end position="24"/>
    </location>
</feature>
<keyword evidence="1" id="KW-1133">Transmembrane helix</keyword>
<accession>K1RNS7</accession>
<feature type="transmembrane region" description="Helical" evidence="1">
    <location>
        <begin position="53"/>
        <end position="76"/>
    </location>
</feature>
<dbReference type="InterPro" id="IPR026870">
    <property type="entry name" value="Zinc_ribbon_dom"/>
</dbReference>
<dbReference type="AlphaFoldDB" id="K1RNS7"/>
<evidence type="ECO:0000256" key="1">
    <source>
        <dbReference type="SAM" id="Phobius"/>
    </source>
</evidence>
<organism evidence="3">
    <name type="scientific">human gut metagenome</name>
    <dbReference type="NCBI Taxonomy" id="408170"/>
    <lineage>
        <taxon>unclassified sequences</taxon>
        <taxon>metagenomes</taxon>
        <taxon>organismal metagenomes</taxon>
    </lineage>
</organism>
<name>K1RNS7_9ZZZZ</name>
<reference evidence="3" key="1">
    <citation type="journal article" date="2013" name="Environ. Microbiol.">
        <title>Microbiota from the distal guts of lean and obese adolescents exhibit partial functional redundancy besides clear differences in community structure.</title>
        <authorList>
            <person name="Ferrer M."/>
            <person name="Ruiz A."/>
            <person name="Lanza F."/>
            <person name="Haange S.B."/>
            <person name="Oberbach A."/>
            <person name="Till H."/>
            <person name="Bargiela R."/>
            <person name="Campoy C."/>
            <person name="Segura M.T."/>
            <person name="Richter M."/>
            <person name="von Bergen M."/>
            <person name="Seifert J."/>
            <person name="Suarez A."/>
        </authorList>
    </citation>
    <scope>NUCLEOTIDE SEQUENCE</scope>
</reference>
<evidence type="ECO:0000259" key="2">
    <source>
        <dbReference type="Pfam" id="PF13240"/>
    </source>
</evidence>
<dbReference type="Pfam" id="PF13240">
    <property type="entry name" value="Zn_Ribbon_1"/>
    <property type="match status" value="1"/>
</dbReference>
<dbReference type="EMBL" id="AJWZ01011468">
    <property type="protein sequence ID" value="EKC45149.1"/>
    <property type="molecule type" value="Genomic_DNA"/>
</dbReference>
<dbReference type="PANTHER" id="PTHR40038:SF1">
    <property type="entry name" value="MEMBRANE-ASSOCIATED PROTEIN TCAA"/>
    <property type="match status" value="1"/>
</dbReference>
<evidence type="ECO:0000313" key="3">
    <source>
        <dbReference type="EMBL" id="EKC45149.1"/>
    </source>
</evidence>
<comment type="caution">
    <text evidence="3">The sequence shown here is derived from an EMBL/GenBank/DDBJ whole genome shotgun (WGS) entry which is preliminary data.</text>
</comment>